<keyword evidence="1" id="KW-0175">Coiled coil</keyword>
<evidence type="ECO:0000313" key="3">
    <source>
        <dbReference type="EMBL" id="KZT37118.1"/>
    </source>
</evidence>
<dbReference type="STRING" id="1314776.A0A166C647"/>
<feature type="compositionally biased region" description="Basic and acidic residues" evidence="2">
    <location>
        <begin position="25"/>
        <end position="40"/>
    </location>
</feature>
<feature type="coiled-coil region" evidence="1">
    <location>
        <begin position="255"/>
        <end position="352"/>
    </location>
</feature>
<dbReference type="Proteomes" id="UP000076798">
    <property type="component" value="Unassembled WGS sequence"/>
</dbReference>
<accession>A0A166C647</accession>
<sequence length="578" mass="65267">MTFEDGQNLDVFSPSPSTPSMLPPDESRHNSIDNSRERPPSDGSQHSYHSFQPMSSRSIDIPTGLSNLLDVSDEQIAGMPMGESLLDTRMEVKEDSAVEESQEGHTTAGASGTVRQKSFTSPTHPDSLTIFHSLMQSPPSDSRHESVQFPTLVPPHADNSLPLSYAISPVTQSKVAEQTMYFTPRTAPAGQESFSLDPRRTESSPPSLPPLPPVSADSSFSEAEDILSALHSEVTSHRLLSENYEDELRVAHQLTTTLQEKLGKAEARIAEYKGELSRKREVNGRLKMTIRDLERIVDEAENEKSQRSVLDECSAGAMFILQERVRIAEERLAKENEEKSRMRDELENMHSQLADFTNVSLGDIIERETPASEDKEELEALRGQAIHFERTAHEWAQREHSMIIERDTILQEKEHMEKEYAASKEKNSQLETRLAELEEAIKTSQSKDGLERDAHDAELDDAHKRATLTEERVTILQQELEAQWKNAQKAADVESELKAAVREKEDDIQSKVAAIERLEHELEVINARLIEVESNWQESEQRASDLEAELTQAMDEKTDAEDQRDQVWFIFLIISDSF</sequence>
<feature type="compositionally biased region" description="Polar residues" evidence="2">
    <location>
        <begin position="104"/>
        <end position="126"/>
    </location>
</feature>
<feature type="coiled-coil region" evidence="1">
    <location>
        <begin position="406"/>
        <end position="447"/>
    </location>
</feature>
<feature type="compositionally biased region" description="Polar residues" evidence="2">
    <location>
        <begin position="42"/>
        <end position="58"/>
    </location>
</feature>
<proteinExistence type="predicted"/>
<feature type="compositionally biased region" description="Basic and acidic residues" evidence="2">
    <location>
        <begin position="86"/>
        <end position="96"/>
    </location>
</feature>
<feature type="coiled-coil region" evidence="1">
    <location>
        <begin position="501"/>
        <end position="563"/>
    </location>
</feature>
<evidence type="ECO:0000256" key="2">
    <source>
        <dbReference type="SAM" id="MobiDB-lite"/>
    </source>
</evidence>
<keyword evidence="4" id="KW-1185">Reference proteome</keyword>
<evidence type="ECO:0000313" key="4">
    <source>
        <dbReference type="Proteomes" id="UP000076798"/>
    </source>
</evidence>
<gene>
    <name evidence="3" type="ORF">SISSUDRAFT_883747</name>
</gene>
<feature type="region of interest" description="Disordered" evidence="2">
    <location>
        <begin position="1"/>
        <end position="153"/>
    </location>
</feature>
<dbReference type="EMBL" id="KV428090">
    <property type="protein sequence ID" value="KZT37118.1"/>
    <property type="molecule type" value="Genomic_DNA"/>
</dbReference>
<evidence type="ECO:0000256" key="1">
    <source>
        <dbReference type="SAM" id="Coils"/>
    </source>
</evidence>
<dbReference type="OrthoDB" id="2593174at2759"/>
<organism evidence="3 4">
    <name type="scientific">Sistotremastrum suecicum HHB10207 ss-3</name>
    <dbReference type="NCBI Taxonomy" id="1314776"/>
    <lineage>
        <taxon>Eukaryota</taxon>
        <taxon>Fungi</taxon>
        <taxon>Dikarya</taxon>
        <taxon>Basidiomycota</taxon>
        <taxon>Agaricomycotina</taxon>
        <taxon>Agaricomycetes</taxon>
        <taxon>Sistotremastrales</taxon>
        <taxon>Sistotremastraceae</taxon>
        <taxon>Sistotremastrum</taxon>
    </lineage>
</organism>
<dbReference type="AlphaFoldDB" id="A0A166C647"/>
<reference evidence="3 4" key="1">
    <citation type="journal article" date="2016" name="Mol. Biol. Evol.">
        <title>Comparative Genomics of Early-Diverging Mushroom-Forming Fungi Provides Insights into the Origins of Lignocellulose Decay Capabilities.</title>
        <authorList>
            <person name="Nagy L.G."/>
            <person name="Riley R."/>
            <person name="Tritt A."/>
            <person name="Adam C."/>
            <person name="Daum C."/>
            <person name="Floudas D."/>
            <person name="Sun H."/>
            <person name="Yadav J.S."/>
            <person name="Pangilinan J."/>
            <person name="Larsson K.H."/>
            <person name="Matsuura K."/>
            <person name="Barry K."/>
            <person name="Labutti K."/>
            <person name="Kuo R."/>
            <person name="Ohm R.A."/>
            <person name="Bhattacharya S.S."/>
            <person name="Shirouzu T."/>
            <person name="Yoshinaga Y."/>
            <person name="Martin F.M."/>
            <person name="Grigoriev I.V."/>
            <person name="Hibbett D.S."/>
        </authorList>
    </citation>
    <scope>NUCLEOTIDE SEQUENCE [LARGE SCALE GENOMIC DNA]</scope>
    <source>
        <strain evidence="3 4">HHB10207 ss-3</strain>
    </source>
</reference>
<name>A0A166C647_9AGAM</name>
<feature type="region of interest" description="Disordered" evidence="2">
    <location>
        <begin position="185"/>
        <end position="218"/>
    </location>
</feature>
<feature type="compositionally biased region" description="Low complexity" evidence="2">
    <location>
        <begin position="13"/>
        <end position="24"/>
    </location>
</feature>
<protein>
    <submittedName>
        <fullName evidence="3">Uncharacterized protein</fullName>
    </submittedName>
</protein>